<reference evidence="2" key="1">
    <citation type="submission" date="2014-10" db="EMBL/GenBank/DDBJ databases">
        <authorList>
            <person name="King R."/>
        </authorList>
    </citation>
    <scope>NUCLEOTIDE SEQUENCE [LARGE SCALE GENOMIC DNA]</scope>
    <source>
        <strain evidence="2">A3/5</strain>
    </source>
</reference>
<proteinExistence type="predicted"/>
<accession>A0A2L2T903</accession>
<sequence length="63" mass="7480">MYRPTDVTVEQLSQWIQFWFSPRRNKTPKPYDPVDGDGIMQCKSNHHITYRPQHDAMQCITSV</sequence>
<dbReference type="EMBL" id="LN649229">
    <property type="protein sequence ID" value="CEI64373.1"/>
    <property type="molecule type" value="Genomic_DNA"/>
</dbReference>
<dbReference type="Proteomes" id="UP000245910">
    <property type="component" value="Chromosome I"/>
</dbReference>
<evidence type="ECO:0000313" key="1">
    <source>
        <dbReference type="EMBL" id="CEI64373.1"/>
    </source>
</evidence>
<organism evidence="1 2">
    <name type="scientific">Fusarium venenatum</name>
    <dbReference type="NCBI Taxonomy" id="56646"/>
    <lineage>
        <taxon>Eukaryota</taxon>
        <taxon>Fungi</taxon>
        <taxon>Dikarya</taxon>
        <taxon>Ascomycota</taxon>
        <taxon>Pezizomycotina</taxon>
        <taxon>Sordariomycetes</taxon>
        <taxon>Hypocreomycetidae</taxon>
        <taxon>Hypocreales</taxon>
        <taxon>Nectriaceae</taxon>
        <taxon>Fusarium</taxon>
    </lineage>
</organism>
<protein>
    <submittedName>
        <fullName evidence="1">Uncharacterized protein</fullName>
    </submittedName>
</protein>
<dbReference type="AlphaFoldDB" id="A0A2L2T903"/>
<evidence type="ECO:0000313" key="2">
    <source>
        <dbReference type="Proteomes" id="UP000245910"/>
    </source>
</evidence>
<keyword evidence="2" id="KW-1185">Reference proteome</keyword>
<name>A0A2L2T903_9HYPO</name>